<protein>
    <recommendedName>
        <fullName evidence="4">Secreted protein</fullName>
    </recommendedName>
</protein>
<proteinExistence type="predicted"/>
<accession>A0A395MEK8</accession>
<dbReference type="EMBL" id="PXXK01000310">
    <property type="protein sequence ID" value="RFN46286.1"/>
    <property type="molecule type" value="Genomic_DNA"/>
</dbReference>
<keyword evidence="1" id="KW-0732">Signal</keyword>
<evidence type="ECO:0000313" key="2">
    <source>
        <dbReference type="EMBL" id="RFN46286.1"/>
    </source>
</evidence>
<keyword evidence="3" id="KW-1185">Reference proteome</keyword>
<reference evidence="2 3" key="1">
    <citation type="journal article" date="2018" name="PLoS Pathog.">
        <title>Evolution of structural diversity of trichothecenes, a family of toxins produced by plant pathogenic and entomopathogenic fungi.</title>
        <authorList>
            <person name="Proctor R.H."/>
            <person name="McCormick S.P."/>
            <person name="Kim H.S."/>
            <person name="Cardoza R.E."/>
            <person name="Stanley A.M."/>
            <person name="Lindo L."/>
            <person name="Kelly A."/>
            <person name="Brown D.W."/>
            <person name="Lee T."/>
            <person name="Vaughan M.M."/>
            <person name="Alexander N.J."/>
            <person name="Busman M."/>
            <person name="Gutierrez S."/>
        </authorList>
    </citation>
    <scope>NUCLEOTIDE SEQUENCE [LARGE SCALE GENOMIC DNA]</scope>
    <source>
        <strain evidence="2 3">NRRL 13405</strain>
    </source>
</reference>
<feature type="signal peptide" evidence="1">
    <location>
        <begin position="1"/>
        <end position="18"/>
    </location>
</feature>
<dbReference type="AlphaFoldDB" id="A0A395MEK8"/>
<feature type="chain" id="PRO_5017271304" description="Secreted protein" evidence="1">
    <location>
        <begin position="19"/>
        <end position="141"/>
    </location>
</feature>
<dbReference type="Proteomes" id="UP000265631">
    <property type="component" value="Unassembled WGS sequence"/>
</dbReference>
<sequence>MRFDTTALFALLATTCAADSMTVNTRCTATNCNKKDARFFTDAGSYAVSGEDGCRGTGVPGMTDFCIDWSRGRGHFKYSHQSSKRCMLMRSEVVYGCDWHQCRRSEWAEVPCNWRLANPGADTTLATVSAPAAAVTEEAMT</sequence>
<name>A0A395MEK8_9HYPO</name>
<organism evidence="2 3">
    <name type="scientific">Fusarium flagelliforme</name>
    <dbReference type="NCBI Taxonomy" id="2675880"/>
    <lineage>
        <taxon>Eukaryota</taxon>
        <taxon>Fungi</taxon>
        <taxon>Dikarya</taxon>
        <taxon>Ascomycota</taxon>
        <taxon>Pezizomycotina</taxon>
        <taxon>Sordariomycetes</taxon>
        <taxon>Hypocreomycetidae</taxon>
        <taxon>Hypocreales</taxon>
        <taxon>Nectriaceae</taxon>
        <taxon>Fusarium</taxon>
        <taxon>Fusarium incarnatum-equiseti species complex</taxon>
    </lineage>
</organism>
<evidence type="ECO:0000256" key="1">
    <source>
        <dbReference type="SAM" id="SignalP"/>
    </source>
</evidence>
<comment type="caution">
    <text evidence="2">The sequence shown here is derived from an EMBL/GenBank/DDBJ whole genome shotgun (WGS) entry which is preliminary data.</text>
</comment>
<gene>
    <name evidence="2" type="ORF">FIE12Z_9483</name>
</gene>
<dbReference type="OrthoDB" id="4860686at2759"/>
<evidence type="ECO:0008006" key="4">
    <source>
        <dbReference type="Google" id="ProtNLM"/>
    </source>
</evidence>
<evidence type="ECO:0000313" key="3">
    <source>
        <dbReference type="Proteomes" id="UP000265631"/>
    </source>
</evidence>